<dbReference type="RefSeq" id="YP_010059872.1">
    <property type="nucleotide sequence ID" value="NC_054727.1"/>
</dbReference>
<dbReference type="Proteomes" id="UP000316777">
    <property type="component" value="Segment"/>
</dbReference>
<accession>A0A514DE32</accession>
<evidence type="ECO:0000313" key="2">
    <source>
        <dbReference type="Proteomes" id="UP000316777"/>
    </source>
</evidence>
<gene>
    <name evidence="1" type="primary">183</name>
    <name evidence="1" type="ORF">SEA_PHRAPPUCCINO_183</name>
</gene>
<dbReference type="KEGG" id="vg:64767104"/>
<dbReference type="GeneID" id="64767104"/>
<protein>
    <submittedName>
        <fullName evidence="1">Uncharacterized protein</fullName>
    </submittedName>
</protein>
<reference evidence="1 2" key="1">
    <citation type="submission" date="2019-05" db="EMBL/GenBank/DDBJ databases">
        <authorList>
            <person name="Pope W.H."/>
            <person name="Garlena R.A."/>
            <person name="Russell D.A."/>
            <person name="Jacobs-Sera D."/>
            <person name="Hatfull G.F."/>
        </authorList>
    </citation>
    <scope>NUCLEOTIDE SEQUENCE [LARGE SCALE GENOMIC DNA]</scope>
</reference>
<evidence type="ECO:0000313" key="1">
    <source>
        <dbReference type="EMBL" id="QDH91858.1"/>
    </source>
</evidence>
<name>A0A514DE32_9CAUD</name>
<keyword evidence="2" id="KW-1185">Reference proteome</keyword>
<sequence length="84" mass="9565">MARLNRLYRTATENGWTLKPHNLFDYWGVIYTRGAETLCLRSTNGRLTAVQHTRGDGIVFAPKRDKFDTTLEILTATPAPQEAR</sequence>
<organism evidence="1 2">
    <name type="scientific">Mycobacterium phage Phrappuccino</name>
    <dbReference type="NCBI Taxonomy" id="2591223"/>
    <lineage>
        <taxon>Viruses</taxon>
        <taxon>Duplodnaviria</taxon>
        <taxon>Heunggongvirae</taxon>
        <taxon>Uroviricota</taxon>
        <taxon>Caudoviricetes</taxon>
        <taxon>Phrappuccinovirus</taxon>
        <taxon>Phrappuccinovirus phrappuccino</taxon>
        <taxon>Phreappuccinovirus Phrappuccino</taxon>
    </lineage>
</organism>
<dbReference type="EMBL" id="MK937592">
    <property type="protein sequence ID" value="QDH91858.1"/>
    <property type="molecule type" value="Genomic_DNA"/>
</dbReference>
<proteinExistence type="predicted"/>